<gene>
    <name evidence="2" type="ORF">FAD_0983</name>
</gene>
<name>A0A1V0N433_9ARCH</name>
<reference evidence="2 3" key="1">
    <citation type="submission" date="2011-10" db="EMBL/GenBank/DDBJ databases">
        <title>Metabolic and evolutionary patterns in the extreme acidophile Ferroplasma acidiphilum.</title>
        <authorList>
            <person name="Golyshina O.V."/>
            <person name="Kozyavkin S.A."/>
            <person name="Tatusov R.L."/>
            <person name="Slesarev A.I."/>
            <person name="Golyshin P.N."/>
        </authorList>
    </citation>
    <scope>NUCLEOTIDE SEQUENCE [LARGE SCALE GENOMIC DNA]</scope>
    <source>
        <strain evidence="3">Y</strain>
    </source>
</reference>
<feature type="transmembrane region" description="Helical" evidence="1">
    <location>
        <begin position="17"/>
        <end position="38"/>
    </location>
</feature>
<evidence type="ECO:0000256" key="1">
    <source>
        <dbReference type="SAM" id="Phobius"/>
    </source>
</evidence>
<feature type="transmembrane region" description="Helical" evidence="1">
    <location>
        <begin position="81"/>
        <end position="100"/>
    </location>
</feature>
<dbReference type="OrthoDB" id="57413at2157"/>
<protein>
    <submittedName>
        <fullName evidence="2">Trehalose synthase</fullName>
    </submittedName>
</protein>
<feature type="transmembrane region" description="Helical" evidence="1">
    <location>
        <begin position="45"/>
        <end position="69"/>
    </location>
</feature>
<dbReference type="EMBL" id="CP015363">
    <property type="protein sequence ID" value="ARD84864.1"/>
    <property type="molecule type" value="Genomic_DNA"/>
</dbReference>
<evidence type="ECO:0000313" key="2">
    <source>
        <dbReference type="EMBL" id="ARD84864.1"/>
    </source>
</evidence>
<sequence>MVGFYLSQIANPVHSEILILHVSLGILLFIMSILSYMYTKNITRLAHLAIVNILLIVITGIIGSGFIILKTNSFYSTYIPYLHMLLAIGIISNYAVMLGIKRTINSVDK</sequence>
<organism evidence="2 3">
    <name type="scientific">Ferroplasma acidiphilum</name>
    <dbReference type="NCBI Taxonomy" id="74969"/>
    <lineage>
        <taxon>Archaea</taxon>
        <taxon>Methanobacteriati</taxon>
        <taxon>Thermoplasmatota</taxon>
        <taxon>Thermoplasmata</taxon>
        <taxon>Thermoplasmatales</taxon>
        <taxon>Ferroplasmaceae</taxon>
        <taxon>Ferroplasma</taxon>
    </lineage>
</organism>
<dbReference type="AlphaFoldDB" id="A0A1V0N433"/>
<dbReference type="KEGG" id="fai:FAD_0983"/>
<evidence type="ECO:0000313" key="3">
    <source>
        <dbReference type="Proteomes" id="UP000192050"/>
    </source>
</evidence>
<keyword evidence="1" id="KW-0812">Transmembrane</keyword>
<accession>A0A1V0N433</accession>
<keyword evidence="1" id="KW-1133">Transmembrane helix</keyword>
<dbReference type="Proteomes" id="UP000192050">
    <property type="component" value="Chromosome"/>
</dbReference>
<dbReference type="GeneID" id="31676482"/>
<keyword evidence="3" id="KW-1185">Reference proteome</keyword>
<proteinExistence type="predicted"/>
<keyword evidence="1" id="KW-0472">Membrane</keyword>
<dbReference type="RefSeq" id="WP_081142281.1">
    <property type="nucleotide sequence ID" value="NZ_CP015363.1"/>
</dbReference>